<proteinExistence type="predicted"/>
<keyword evidence="2" id="KW-1133">Transmembrane helix</keyword>
<keyword evidence="2" id="KW-0472">Membrane</keyword>
<feature type="region of interest" description="Disordered" evidence="1">
    <location>
        <begin position="1"/>
        <end position="28"/>
    </location>
</feature>
<dbReference type="InterPro" id="IPR053008">
    <property type="entry name" value="Phomopsin_biosynth_assoc"/>
</dbReference>
<reference evidence="3" key="1">
    <citation type="submission" date="2021-02" db="EMBL/GenBank/DDBJ databases">
        <title>Genome sequence Cadophora malorum strain M34.</title>
        <authorList>
            <person name="Stefanovic E."/>
            <person name="Vu D."/>
            <person name="Scully C."/>
            <person name="Dijksterhuis J."/>
            <person name="Roader J."/>
            <person name="Houbraken J."/>
        </authorList>
    </citation>
    <scope>NUCLEOTIDE SEQUENCE</scope>
    <source>
        <strain evidence="3">M34</strain>
    </source>
</reference>
<evidence type="ECO:0000313" key="4">
    <source>
        <dbReference type="Proteomes" id="UP000664132"/>
    </source>
</evidence>
<keyword evidence="4" id="KW-1185">Reference proteome</keyword>
<dbReference type="PANTHER" id="PTHR35896">
    <property type="entry name" value="IG-LIKE DOMAIN-CONTAINING PROTEIN"/>
    <property type="match status" value="1"/>
</dbReference>
<organism evidence="3 4">
    <name type="scientific">Cadophora malorum</name>
    <dbReference type="NCBI Taxonomy" id="108018"/>
    <lineage>
        <taxon>Eukaryota</taxon>
        <taxon>Fungi</taxon>
        <taxon>Dikarya</taxon>
        <taxon>Ascomycota</taxon>
        <taxon>Pezizomycotina</taxon>
        <taxon>Leotiomycetes</taxon>
        <taxon>Helotiales</taxon>
        <taxon>Ploettnerulaceae</taxon>
        <taxon>Cadophora</taxon>
    </lineage>
</organism>
<keyword evidence="2" id="KW-0812">Transmembrane</keyword>
<dbReference type="OrthoDB" id="3501153at2759"/>
<protein>
    <submittedName>
        <fullName evidence="3">Uncharacterized protein</fullName>
    </submittedName>
</protein>
<dbReference type="AlphaFoldDB" id="A0A8H7W7B7"/>
<evidence type="ECO:0000256" key="1">
    <source>
        <dbReference type="SAM" id="MobiDB-lite"/>
    </source>
</evidence>
<feature type="transmembrane region" description="Helical" evidence="2">
    <location>
        <begin position="49"/>
        <end position="70"/>
    </location>
</feature>
<dbReference type="Proteomes" id="UP000664132">
    <property type="component" value="Unassembled WGS sequence"/>
</dbReference>
<evidence type="ECO:0000256" key="2">
    <source>
        <dbReference type="SAM" id="Phobius"/>
    </source>
</evidence>
<gene>
    <name evidence="3" type="ORF">IFR04_013317</name>
</gene>
<name>A0A8H7W7B7_9HELO</name>
<dbReference type="PANTHER" id="PTHR35896:SF3">
    <property type="entry name" value="MAJOR FACILITATOR SUPERFAMILY TRANSPORTER"/>
    <property type="match status" value="1"/>
</dbReference>
<comment type="caution">
    <text evidence="3">The sequence shown here is derived from an EMBL/GenBank/DDBJ whole genome shotgun (WGS) entry which is preliminary data.</text>
</comment>
<sequence length="250" mass="28293">MDQLPSFFRKKSSDSSKEDESHQPFLPESKIDHPVQEIRSHSLYRTKHVVLLIATAIFSITIVGLFLAALRHPEVPIQTSSSFVPDQVLECGTSAPEARAKGCVFDVMNYAWIPAPCFNKTLSDEYWEGLVSHGIEFWSDSSRSEVLSHEDILAARHEYSYTSWLLHLKHCQYLIHRQLQCLTYGTPVDNVSRNISHAEHCLEEVRSPGDVKTMLFTGTAYLKCAQGVGDIGPIYWNDPPRSAEVHPRLL</sequence>
<accession>A0A8H7W7B7</accession>
<evidence type="ECO:0000313" key="3">
    <source>
        <dbReference type="EMBL" id="KAG4413534.1"/>
    </source>
</evidence>
<feature type="compositionally biased region" description="Basic and acidic residues" evidence="1">
    <location>
        <begin position="11"/>
        <end position="22"/>
    </location>
</feature>
<dbReference type="EMBL" id="JAFJYH010000309">
    <property type="protein sequence ID" value="KAG4413534.1"/>
    <property type="molecule type" value="Genomic_DNA"/>
</dbReference>